<dbReference type="PANTHER" id="PTHR12318">
    <property type="entry name" value="TESTOSTERONE-REGULATED PROTEIN RP2"/>
    <property type="match status" value="1"/>
</dbReference>
<dbReference type="Gene3D" id="3.90.79.10">
    <property type="entry name" value="Nucleoside Triphosphate Pyrophosphohydrolase"/>
    <property type="match status" value="1"/>
</dbReference>
<keyword evidence="5" id="KW-0460">Magnesium</keyword>
<protein>
    <recommendedName>
        <fullName evidence="9">NUDIX hydrolase</fullName>
    </recommendedName>
</protein>
<dbReference type="SUPFAM" id="SSF55811">
    <property type="entry name" value="Nudix"/>
    <property type="match status" value="1"/>
</dbReference>
<dbReference type="BioCyc" id="CORYNE:G18NG-10801-MONOMER"/>
<evidence type="ECO:0008006" key="9">
    <source>
        <dbReference type="Google" id="ProtNLM"/>
    </source>
</evidence>
<dbReference type="InterPro" id="IPR015797">
    <property type="entry name" value="NUDIX_hydrolase-like_dom_sf"/>
</dbReference>
<dbReference type="InterPro" id="IPR039121">
    <property type="entry name" value="NUDT19"/>
</dbReference>
<reference evidence="8" key="1">
    <citation type="journal article" date="2003" name="Appl. Microbiol. Biotechnol.">
        <title>The Corynebacterium glutamicum genome: features and impacts on biotechnological processes.</title>
        <authorList>
            <person name="Ikeda M."/>
            <person name="Nakagawa S."/>
        </authorList>
    </citation>
    <scope>NUCLEOTIDE SEQUENCE [LARGE SCALE GENOMIC DNA]</scope>
    <source>
        <strain evidence="8">ATCC 13032 / DSM 20300 / BCRC 11384 / JCM 1318 / LMG 3730 / NCIMB 10025</strain>
    </source>
</reference>
<sequence length="268" mass="29715">MAMVMQGIGGRKLAATVLLVRDGIINGRPDVEVYIQERVSTMANFPRATVFPGGGVDSRDFADGHGKEVWRGPSAEEWGVRLGVEPHVAYALVFAAVRELFEEAGTLLAEHTDGSGLVKNAGQYHGYRELLETHEMSLTDMLQSENLAIRSDLIVPFARWASPEGNREQFDTFSFVAVEPEGQCADGNTSEASSTGYFPARLILDGWRAGLLRLVIPTWASLFELSQFKTVEELLEYSAQVDMSPVLDDAVDNPRYAEFYQAMRTERF</sequence>
<evidence type="ECO:0000256" key="4">
    <source>
        <dbReference type="ARBA" id="ARBA00022801"/>
    </source>
</evidence>
<evidence type="ECO:0000256" key="2">
    <source>
        <dbReference type="ARBA" id="ARBA00001946"/>
    </source>
</evidence>
<gene>
    <name evidence="7" type="ordered locus">Cgl1228</name>
</gene>
<dbReference type="DNASU" id="1019210"/>
<dbReference type="EMBL" id="BA000036">
    <property type="protein sequence ID" value="BAB98621.1"/>
    <property type="molecule type" value="Genomic_DNA"/>
</dbReference>
<dbReference type="KEGG" id="cgl:Cgl1228"/>
<comment type="cofactor">
    <cofactor evidence="2">
        <name>Mg(2+)</name>
        <dbReference type="ChEBI" id="CHEBI:18420"/>
    </cofactor>
</comment>
<evidence type="ECO:0000313" key="8">
    <source>
        <dbReference type="Proteomes" id="UP000000582"/>
    </source>
</evidence>
<dbReference type="GO" id="GO:0046872">
    <property type="term" value="F:metal ion binding"/>
    <property type="evidence" value="ECO:0007669"/>
    <property type="project" value="UniProtKB-KW"/>
</dbReference>
<keyword evidence="4" id="KW-0378">Hydrolase</keyword>
<organism evidence="7 8">
    <name type="scientific">Corynebacterium glutamicum (strain ATCC 13032 / DSM 20300 / JCM 1318 / BCRC 11384 / CCUG 27702 / LMG 3730 / NBRC 12168 / NCIMB 10025 / NRRL B-2784 / 534)</name>
    <dbReference type="NCBI Taxonomy" id="196627"/>
    <lineage>
        <taxon>Bacteria</taxon>
        <taxon>Bacillati</taxon>
        <taxon>Actinomycetota</taxon>
        <taxon>Actinomycetes</taxon>
        <taxon>Mycobacteriales</taxon>
        <taxon>Corynebacteriaceae</taxon>
        <taxon>Corynebacterium</taxon>
    </lineage>
</organism>
<evidence type="ECO:0000256" key="5">
    <source>
        <dbReference type="ARBA" id="ARBA00022842"/>
    </source>
</evidence>
<dbReference type="PANTHER" id="PTHR12318:SF0">
    <property type="entry name" value="ACYL-COENZYME A DIPHOSPHATASE NUDT19"/>
    <property type="match status" value="1"/>
</dbReference>
<dbReference type="Proteomes" id="UP000000582">
    <property type="component" value="Chromosome"/>
</dbReference>
<dbReference type="GO" id="GO:0016818">
    <property type="term" value="F:hydrolase activity, acting on acid anhydrides, in phosphorus-containing anhydrides"/>
    <property type="evidence" value="ECO:0007669"/>
    <property type="project" value="InterPro"/>
</dbReference>
<evidence type="ECO:0000256" key="3">
    <source>
        <dbReference type="ARBA" id="ARBA00022723"/>
    </source>
</evidence>
<dbReference type="OrthoDB" id="7183442at2"/>
<evidence type="ECO:0000313" key="7">
    <source>
        <dbReference type="EMBL" id="BAB98621.1"/>
    </source>
</evidence>
<dbReference type="CDD" id="cd18870">
    <property type="entry name" value="NUDIX_AcylCoAdiphos_Nudt19"/>
    <property type="match status" value="1"/>
</dbReference>
<dbReference type="AlphaFoldDB" id="Q8NR36"/>
<accession>Q8NR36</accession>
<dbReference type="STRING" id="196627.cg1384"/>
<keyword evidence="3" id="KW-0479">Metal-binding</keyword>
<keyword evidence="6" id="KW-0464">Manganese</keyword>
<dbReference type="HOGENOM" id="CLU_059078_0_1_11"/>
<keyword evidence="8" id="KW-1185">Reference proteome</keyword>
<name>Q8NR36_CORGL</name>
<proteinExistence type="predicted"/>
<evidence type="ECO:0000256" key="1">
    <source>
        <dbReference type="ARBA" id="ARBA00001936"/>
    </source>
</evidence>
<dbReference type="PATRIC" id="fig|196627.13.peg.1207"/>
<evidence type="ECO:0000256" key="6">
    <source>
        <dbReference type="ARBA" id="ARBA00023211"/>
    </source>
</evidence>
<dbReference type="eggNOG" id="COG0494">
    <property type="taxonomic scope" value="Bacteria"/>
</dbReference>
<comment type="cofactor">
    <cofactor evidence="1">
        <name>Mn(2+)</name>
        <dbReference type="ChEBI" id="CHEBI:29035"/>
    </cofactor>
</comment>